<dbReference type="AlphaFoldDB" id="A0A1B8QCZ2"/>
<keyword evidence="3" id="KW-1185">Reference proteome</keyword>
<keyword evidence="1" id="KW-0175">Coiled coil</keyword>
<evidence type="ECO:0000256" key="1">
    <source>
        <dbReference type="SAM" id="Coils"/>
    </source>
</evidence>
<dbReference type="RefSeq" id="WP_067337546.1">
    <property type="nucleotide sequence ID" value="NZ_LZNA01000042.1"/>
</dbReference>
<dbReference type="EMBL" id="LZNA01000042">
    <property type="protein sequence ID" value="OBX79149.1"/>
    <property type="molecule type" value="Genomic_DNA"/>
</dbReference>
<reference evidence="2 3" key="1">
    <citation type="submission" date="2016-06" db="EMBL/GenBank/DDBJ databases">
        <title>Draft genome of Moraxella atlantae CCUG 59586.</title>
        <authorList>
            <person name="Salva-Serra F."/>
            <person name="Engstrom-Jakobsson H."/>
            <person name="Thorell K."/>
            <person name="Gonzales-Siles L."/>
            <person name="Karlsson R."/>
            <person name="Boulund F."/>
            <person name="Engstrand L."/>
            <person name="Kristiansson E."/>
            <person name="Moore E."/>
        </authorList>
    </citation>
    <scope>NUCLEOTIDE SEQUENCE [LARGE SCALE GENOMIC DNA]</scope>
    <source>
        <strain evidence="2 3">CCUG 59586</strain>
    </source>
</reference>
<gene>
    <name evidence="2" type="ORF">A9306_09055</name>
</gene>
<comment type="caution">
    <text evidence="2">The sequence shown here is derived from an EMBL/GenBank/DDBJ whole genome shotgun (WGS) entry which is preliminary data.</text>
</comment>
<proteinExistence type="predicted"/>
<sequence>MTSGKIEKMGYDLILRTCQQLDNQEQQLEQQKDKIEAYRQILLSTLEQLPTEARIDIKGRDLLNILADDI</sequence>
<evidence type="ECO:0000313" key="2">
    <source>
        <dbReference type="EMBL" id="OBX79149.1"/>
    </source>
</evidence>
<dbReference type="Proteomes" id="UP000092616">
    <property type="component" value="Unassembled WGS sequence"/>
</dbReference>
<accession>A0A1B8QCZ2</accession>
<evidence type="ECO:0000313" key="3">
    <source>
        <dbReference type="Proteomes" id="UP000092616"/>
    </source>
</evidence>
<protein>
    <submittedName>
        <fullName evidence="2">Uncharacterized protein</fullName>
    </submittedName>
</protein>
<name>A0A1B8QCZ2_9GAMM</name>
<organism evidence="2 3">
    <name type="scientific">Faucicola atlantae</name>
    <dbReference type="NCBI Taxonomy" id="34059"/>
    <lineage>
        <taxon>Bacteria</taxon>
        <taxon>Pseudomonadati</taxon>
        <taxon>Pseudomonadota</taxon>
        <taxon>Gammaproteobacteria</taxon>
        <taxon>Moraxellales</taxon>
        <taxon>Moraxellaceae</taxon>
        <taxon>Faucicola</taxon>
    </lineage>
</organism>
<feature type="coiled-coil region" evidence="1">
    <location>
        <begin position="11"/>
        <end position="48"/>
    </location>
</feature>